<dbReference type="Proteomes" id="UP000603141">
    <property type="component" value="Unassembled WGS sequence"/>
</dbReference>
<comment type="similarity">
    <text evidence="1 2">Belongs to the UPF0102 family.</text>
</comment>
<keyword evidence="4" id="KW-1185">Reference proteome</keyword>
<dbReference type="PANTHER" id="PTHR34039">
    <property type="entry name" value="UPF0102 PROTEIN YRAN"/>
    <property type="match status" value="1"/>
</dbReference>
<dbReference type="CDD" id="cd20736">
    <property type="entry name" value="PoNe_Nuclease"/>
    <property type="match status" value="1"/>
</dbReference>
<dbReference type="InterPro" id="IPR011335">
    <property type="entry name" value="Restrct_endonuc-II-like"/>
</dbReference>
<accession>A0A934VX92</accession>
<dbReference type="InterPro" id="IPR011856">
    <property type="entry name" value="tRNA_endonuc-like_dom_sf"/>
</dbReference>
<reference evidence="3" key="1">
    <citation type="submission" date="2021-01" db="EMBL/GenBank/DDBJ databases">
        <title>Modified the classification status of verrucomicrobia.</title>
        <authorList>
            <person name="Feng X."/>
        </authorList>
    </citation>
    <scope>NUCLEOTIDE SEQUENCE</scope>
    <source>
        <strain evidence="3">KCTC 22041</strain>
    </source>
</reference>
<dbReference type="Pfam" id="PF02021">
    <property type="entry name" value="UPF0102"/>
    <property type="match status" value="1"/>
</dbReference>
<dbReference type="InterPro" id="IPR003509">
    <property type="entry name" value="UPF0102_YraN-like"/>
</dbReference>
<evidence type="ECO:0000313" key="4">
    <source>
        <dbReference type="Proteomes" id="UP000603141"/>
    </source>
</evidence>
<evidence type="ECO:0000313" key="3">
    <source>
        <dbReference type="EMBL" id="MBK1883294.1"/>
    </source>
</evidence>
<proteinExistence type="inferred from homology"/>
<evidence type="ECO:0000256" key="1">
    <source>
        <dbReference type="ARBA" id="ARBA00006738"/>
    </source>
</evidence>
<evidence type="ECO:0000256" key="2">
    <source>
        <dbReference type="HAMAP-Rule" id="MF_00048"/>
    </source>
</evidence>
<dbReference type="Gene3D" id="3.40.1350.10">
    <property type="match status" value="1"/>
</dbReference>
<dbReference type="PANTHER" id="PTHR34039:SF1">
    <property type="entry name" value="UPF0102 PROTEIN YRAN"/>
    <property type="match status" value="1"/>
</dbReference>
<dbReference type="AlphaFoldDB" id="A0A934VX92"/>
<dbReference type="HAMAP" id="MF_00048">
    <property type="entry name" value="UPF0102"/>
    <property type="match status" value="1"/>
</dbReference>
<protein>
    <recommendedName>
        <fullName evidence="2">UPF0102 protein JIN85_12780</fullName>
    </recommendedName>
</protein>
<dbReference type="GO" id="GO:0003676">
    <property type="term" value="F:nucleic acid binding"/>
    <property type="evidence" value="ECO:0007669"/>
    <property type="project" value="InterPro"/>
</dbReference>
<dbReference type="EMBL" id="JAENIJ010000019">
    <property type="protein sequence ID" value="MBK1883294.1"/>
    <property type="molecule type" value="Genomic_DNA"/>
</dbReference>
<name>A0A934VX92_9BACT</name>
<dbReference type="SUPFAM" id="SSF52980">
    <property type="entry name" value="Restriction endonuclease-like"/>
    <property type="match status" value="1"/>
</dbReference>
<sequence>MKLFGPTDLVAIIVARFSRSLNCNYRSVDQNGVARDHLAIGEYGEIAARDWLRAQGCKILYRNFRAPRGGEVDIVARDQNLLLFIEVKTRQEHTKIRPLDAVGKSKQALIERGANAWLKRLGHRNIPWRFDVIEVYVEDGKKPRLVWIKDAF</sequence>
<dbReference type="RefSeq" id="WP_200271270.1">
    <property type="nucleotide sequence ID" value="NZ_JAENIJ010000019.1"/>
</dbReference>
<comment type="caution">
    <text evidence="3">The sequence shown here is derived from an EMBL/GenBank/DDBJ whole genome shotgun (WGS) entry which is preliminary data.</text>
</comment>
<gene>
    <name evidence="3" type="ORF">JIN85_12780</name>
</gene>
<organism evidence="3 4">
    <name type="scientific">Luteolibacter pohnpeiensis</name>
    <dbReference type="NCBI Taxonomy" id="454153"/>
    <lineage>
        <taxon>Bacteria</taxon>
        <taxon>Pseudomonadati</taxon>
        <taxon>Verrucomicrobiota</taxon>
        <taxon>Verrucomicrobiia</taxon>
        <taxon>Verrucomicrobiales</taxon>
        <taxon>Verrucomicrobiaceae</taxon>
        <taxon>Luteolibacter</taxon>
    </lineage>
</organism>